<comment type="caution">
    <text evidence="2">The sequence shown here is derived from an EMBL/GenBank/DDBJ whole genome shotgun (WGS) entry which is preliminary data.</text>
</comment>
<protein>
    <submittedName>
        <fullName evidence="2">Type II secretion system protein</fullName>
    </submittedName>
</protein>
<sequence length="156" mass="18038">MTHVPRKHQQGFTYLGLMILLVIIMIVATASIQLGKIEQQRLAEQELLHIGREFQLALLSYANSTPVGQNRRPKTLQELVKDPRFPNTQRHLRKIYLDPITGKAEWGIVLSSDQQRIIGVFSLSDKKPIKIKNFDSYFLGFDEKKSYRDWVFVGVK</sequence>
<keyword evidence="1" id="KW-1133">Transmembrane helix</keyword>
<evidence type="ECO:0000256" key="1">
    <source>
        <dbReference type="SAM" id="Phobius"/>
    </source>
</evidence>
<dbReference type="RefSeq" id="WP_186881193.1">
    <property type="nucleotide sequence ID" value="NZ_JACOGG010000008.1"/>
</dbReference>
<keyword evidence="3" id="KW-1185">Reference proteome</keyword>
<dbReference type="Proteomes" id="UP000612361">
    <property type="component" value="Unassembled WGS sequence"/>
</dbReference>
<feature type="transmembrane region" description="Helical" evidence="1">
    <location>
        <begin position="12"/>
        <end position="32"/>
    </location>
</feature>
<accession>A0A923I3F4</accession>
<keyword evidence="1" id="KW-0812">Transmembrane</keyword>
<dbReference type="EMBL" id="JACOGG010000008">
    <property type="protein sequence ID" value="MBC3935635.1"/>
    <property type="molecule type" value="Genomic_DNA"/>
</dbReference>
<organism evidence="2 3">
    <name type="scientific">Undibacterium rugosum</name>
    <dbReference type="NCBI Taxonomy" id="2762291"/>
    <lineage>
        <taxon>Bacteria</taxon>
        <taxon>Pseudomonadati</taxon>
        <taxon>Pseudomonadota</taxon>
        <taxon>Betaproteobacteria</taxon>
        <taxon>Burkholderiales</taxon>
        <taxon>Oxalobacteraceae</taxon>
        <taxon>Undibacterium</taxon>
    </lineage>
</organism>
<evidence type="ECO:0000313" key="2">
    <source>
        <dbReference type="EMBL" id="MBC3935635.1"/>
    </source>
</evidence>
<dbReference type="AlphaFoldDB" id="A0A923I3F4"/>
<name>A0A923I3F4_9BURK</name>
<gene>
    <name evidence="2" type="ORF">H8K47_09710</name>
</gene>
<evidence type="ECO:0000313" key="3">
    <source>
        <dbReference type="Proteomes" id="UP000612361"/>
    </source>
</evidence>
<keyword evidence="1" id="KW-0472">Membrane</keyword>
<proteinExistence type="predicted"/>
<reference evidence="2" key="1">
    <citation type="submission" date="2020-08" db="EMBL/GenBank/DDBJ databases">
        <title>Novel species isolated from subtropical streams in China.</title>
        <authorList>
            <person name="Lu H."/>
        </authorList>
    </citation>
    <scope>NUCLEOTIDE SEQUENCE</scope>
    <source>
        <strain evidence="2">CY7W</strain>
    </source>
</reference>